<dbReference type="NCBIfam" id="TIGR00879">
    <property type="entry name" value="SP"/>
    <property type="match status" value="1"/>
</dbReference>
<dbReference type="PROSITE" id="PS00217">
    <property type="entry name" value="SUGAR_TRANSPORT_2"/>
    <property type="match status" value="1"/>
</dbReference>
<protein>
    <submittedName>
        <fullName evidence="12">Sugar porter (SP) family MFS transporter</fullName>
    </submittedName>
</protein>
<dbReference type="PANTHER" id="PTHR48020:SF12">
    <property type="entry name" value="PROTON MYO-INOSITOL COTRANSPORTER"/>
    <property type="match status" value="1"/>
</dbReference>
<dbReference type="GO" id="GO:0022857">
    <property type="term" value="F:transmembrane transporter activity"/>
    <property type="evidence" value="ECO:0007669"/>
    <property type="project" value="InterPro"/>
</dbReference>
<feature type="transmembrane region" description="Helical" evidence="10">
    <location>
        <begin position="104"/>
        <end position="126"/>
    </location>
</feature>
<reference evidence="12 13" key="1">
    <citation type="submission" date="2018-03" db="EMBL/GenBank/DDBJ databases">
        <title>Genomic Encyclopedia of Type Strains, Phase III (KMG-III): the genomes of soil and plant-associated and newly described type strains.</title>
        <authorList>
            <person name="Whitman W."/>
        </authorList>
    </citation>
    <scope>NUCLEOTIDE SEQUENCE [LARGE SCALE GENOMIC DNA]</scope>
    <source>
        <strain evidence="12 13">CGMCC 1.9313</strain>
    </source>
</reference>
<evidence type="ECO:0000256" key="1">
    <source>
        <dbReference type="ARBA" id="ARBA00004651"/>
    </source>
</evidence>
<dbReference type="InterPro" id="IPR036259">
    <property type="entry name" value="MFS_trans_sf"/>
</dbReference>
<keyword evidence="3 9" id="KW-0813">Transport</keyword>
<comment type="subcellular location">
    <subcellularLocation>
        <location evidence="1">Cell membrane</location>
        <topology evidence="1">Multi-pass membrane protein</topology>
    </subcellularLocation>
</comment>
<evidence type="ECO:0000313" key="12">
    <source>
        <dbReference type="EMBL" id="PRY55259.1"/>
    </source>
</evidence>
<dbReference type="EMBL" id="PVTH01000001">
    <property type="protein sequence ID" value="PRY55259.1"/>
    <property type="molecule type" value="Genomic_DNA"/>
</dbReference>
<dbReference type="RefSeq" id="WP_106290539.1">
    <property type="nucleotide sequence ID" value="NZ_PVTH01000001.1"/>
</dbReference>
<feature type="transmembrane region" description="Helical" evidence="10">
    <location>
        <begin position="80"/>
        <end position="98"/>
    </location>
</feature>
<feature type="transmembrane region" description="Helical" evidence="10">
    <location>
        <begin position="247"/>
        <end position="269"/>
    </location>
</feature>
<keyword evidence="5" id="KW-0762">Sugar transport</keyword>
<dbReference type="AlphaFoldDB" id="A0A2T0UBG8"/>
<dbReference type="FunFam" id="1.20.1250.20:FF:000122">
    <property type="entry name" value="D-xylose transporter XylE"/>
    <property type="match status" value="1"/>
</dbReference>
<keyword evidence="6 10" id="KW-0812">Transmembrane</keyword>
<feature type="transmembrane region" description="Helical" evidence="10">
    <location>
        <begin position="406"/>
        <end position="423"/>
    </location>
</feature>
<dbReference type="Proteomes" id="UP000238034">
    <property type="component" value="Unassembled WGS sequence"/>
</dbReference>
<evidence type="ECO:0000256" key="10">
    <source>
        <dbReference type="SAM" id="Phobius"/>
    </source>
</evidence>
<feature type="transmembrane region" description="Helical" evidence="10">
    <location>
        <begin position="169"/>
        <end position="188"/>
    </location>
</feature>
<dbReference type="PANTHER" id="PTHR48020">
    <property type="entry name" value="PROTON MYO-INOSITOL COTRANSPORTER"/>
    <property type="match status" value="1"/>
</dbReference>
<keyword evidence="8 10" id="KW-0472">Membrane</keyword>
<feature type="transmembrane region" description="Helical" evidence="10">
    <location>
        <begin position="376"/>
        <end position="400"/>
    </location>
</feature>
<dbReference type="InterPro" id="IPR003663">
    <property type="entry name" value="Sugar/inositol_transpt"/>
</dbReference>
<evidence type="ECO:0000313" key="13">
    <source>
        <dbReference type="Proteomes" id="UP000238034"/>
    </source>
</evidence>
<gene>
    <name evidence="12" type="ORF">B0I27_101228</name>
</gene>
<keyword evidence="7 10" id="KW-1133">Transmembrane helix</keyword>
<feature type="transmembrane region" description="Helical" evidence="10">
    <location>
        <begin position="313"/>
        <end position="334"/>
    </location>
</feature>
<proteinExistence type="inferred from homology"/>
<feature type="transmembrane region" description="Helical" evidence="10">
    <location>
        <begin position="9"/>
        <end position="35"/>
    </location>
</feature>
<comment type="similarity">
    <text evidence="2 9">Belongs to the major facilitator superfamily. Sugar transporter (TC 2.A.1.1) family.</text>
</comment>
<keyword evidence="13" id="KW-1185">Reference proteome</keyword>
<dbReference type="InterPro" id="IPR020846">
    <property type="entry name" value="MFS_dom"/>
</dbReference>
<evidence type="ECO:0000256" key="8">
    <source>
        <dbReference type="ARBA" id="ARBA00023136"/>
    </source>
</evidence>
<evidence type="ECO:0000256" key="4">
    <source>
        <dbReference type="ARBA" id="ARBA00022475"/>
    </source>
</evidence>
<sequence length="445" mass="48082">MKETYNSRYILGISFISALGGYLFGFDFAVISGALPFLREQFQLNAYWEGFLAGSLGLGCMLGCLIAGKLAEKYGRKPGLALAAVIFALSSLGMALSTGLNVFILMRFVAGIGVGMASILSPLYIAEISPASVRGRNVAINQLTIVFGILITNLVNYKLAGYGDQAWRLMFGFGFIPSVLFLIGVAFLPESPRWLMAHAREAQAAAILQKIGSRDYAVKAVSDFKQSFNSGQAQTFSAVFSKAVRPAITIGIILAVFQQLCGINVVFNFTSTIFESVGADLDRQLSETVAIGIVNTLFTLLAMWQVDKLGRRPLMLAGSLGLAIAYLVLAALLQGQAAPIWISLVVLIAIALYATSLAPVTWVLISEIFPNHIRGLASSVAIVCLWGAYFVLVFTFPILAELLGTYGPFYLYAVICLAGFIFIKARVRETKGQTLEELENNFVAH</sequence>
<keyword evidence="4" id="KW-1003">Cell membrane</keyword>
<dbReference type="Pfam" id="PF00083">
    <property type="entry name" value="Sugar_tr"/>
    <property type="match status" value="1"/>
</dbReference>
<organism evidence="12 13">
    <name type="scientific">Arcticibacter pallidicorallinus</name>
    <dbReference type="NCBI Taxonomy" id="1259464"/>
    <lineage>
        <taxon>Bacteria</taxon>
        <taxon>Pseudomonadati</taxon>
        <taxon>Bacteroidota</taxon>
        <taxon>Sphingobacteriia</taxon>
        <taxon>Sphingobacteriales</taxon>
        <taxon>Sphingobacteriaceae</taxon>
        <taxon>Arcticibacter</taxon>
    </lineage>
</organism>
<name>A0A2T0UBG8_9SPHI</name>
<evidence type="ECO:0000259" key="11">
    <source>
        <dbReference type="PROSITE" id="PS50850"/>
    </source>
</evidence>
<evidence type="ECO:0000256" key="5">
    <source>
        <dbReference type="ARBA" id="ARBA00022597"/>
    </source>
</evidence>
<dbReference type="PRINTS" id="PR00171">
    <property type="entry name" value="SUGRTRNSPORT"/>
</dbReference>
<feature type="domain" description="Major facilitator superfamily (MFS) profile" evidence="11">
    <location>
        <begin position="13"/>
        <end position="431"/>
    </location>
</feature>
<dbReference type="PROSITE" id="PS50850">
    <property type="entry name" value="MFS"/>
    <property type="match status" value="1"/>
</dbReference>
<evidence type="ECO:0000256" key="7">
    <source>
        <dbReference type="ARBA" id="ARBA00022989"/>
    </source>
</evidence>
<dbReference type="InterPro" id="IPR050814">
    <property type="entry name" value="Myo-inositol_Transporter"/>
</dbReference>
<feature type="transmembrane region" description="Helical" evidence="10">
    <location>
        <begin position="47"/>
        <end position="68"/>
    </location>
</feature>
<dbReference type="PROSITE" id="PS00216">
    <property type="entry name" value="SUGAR_TRANSPORT_1"/>
    <property type="match status" value="2"/>
</dbReference>
<evidence type="ECO:0000256" key="6">
    <source>
        <dbReference type="ARBA" id="ARBA00022692"/>
    </source>
</evidence>
<dbReference type="InterPro" id="IPR005829">
    <property type="entry name" value="Sugar_transporter_CS"/>
</dbReference>
<feature type="transmembrane region" description="Helical" evidence="10">
    <location>
        <begin position="340"/>
        <end position="364"/>
    </location>
</feature>
<feature type="transmembrane region" description="Helical" evidence="10">
    <location>
        <begin position="138"/>
        <end position="157"/>
    </location>
</feature>
<dbReference type="InterPro" id="IPR005828">
    <property type="entry name" value="MFS_sugar_transport-like"/>
</dbReference>
<evidence type="ECO:0000256" key="2">
    <source>
        <dbReference type="ARBA" id="ARBA00010992"/>
    </source>
</evidence>
<evidence type="ECO:0000256" key="3">
    <source>
        <dbReference type="ARBA" id="ARBA00022448"/>
    </source>
</evidence>
<dbReference type="GO" id="GO:0005886">
    <property type="term" value="C:plasma membrane"/>
    <property type="evidence" value="ECO:0007669"/>
    <property type="project" value="UniProtKB-SubCell"/>
</dbReference>
<feature type="transmembrane region" description="Helical" evidence="10">
    <location>
        <begin position="289"/>
        <end position="306"/>
    </location>
</feature>
<comment type="caution">
    <text evidence="12">The sequence shown here is derived from an EMBL/GenBank/DDBJ whole genome shotgun (WGS) entry which is preliminary data.</text>
</comment>
<accession>A0A2T0UBG8</accession>
<dbReference type="SUPFAM" id="SSF103473">
    <property type="entry name" value="MFS general substrate transporter"/>
    <property type="match status" value="1"/>
</dbReference>
<evidence type="ECO:0000256" key="9">
    <source>
        <dbReference type="RuleBase" id="RU003346"/>
    </source>
</evidence>
<dbReference type="OrthoDB" id="9783823at2"/>
<dbReference type="Gene3D" id="1.20.1250.20">
    <property type="entry name" value="MFS general substrate transporter like domains"/>
    <property type="match status" value="2"/>
</dbReference>